<protein>
    <recommendedName>
        <fullName evidence="2">N-acetyltransferase domain-containing protein</fullName>
    </recommendedName>
</protein>
<accession>A0A3B0U0C9</accession>
<evidence type="ECO:0008006" key="2">
    <source>
        <dbReference type="Google" id="ProtNLM"/>
    </source>
</evidence>
<proteinExistence type="predicted"/>
<dbReference type="PANTHER" id="PTHR41368">
    <property type="entry name" value="PROTEIN YGHO"/>
    <property type="match status" value="1"/>
</dbReference>
<name>A0A3B0U0C9_9ZZZZ</name>
<dbReference type="SUPFAM" id="SSF55729">
    <property type="entry name" value="Acyl-CoA N-acyltransferases (Nat)"/>
    <property type="match status" value="1"/>
</dbReference>
<dbReference type="InterPro" id="IPR039968">
    <property type="entry name" value="BcerS-like"/>
</dbReference>
<dbReference type="Gene3D" id="3.40.630.30">
    <property type="match status" value="1"/>
</dbReference>
<dbReference type="InterPro" id="IPR016181">
    <property type="entry name" value="Acyl_CoA_acyltransferase"/>
</dbReference>
<evidence type="ECO:0000313" key="1">
    <source>
        <dbReference type="EMBL" id="VAW21793.1"/>
    </source>
</evidence>
<organism evidence="1">
    <name type="scientific">hydrothermal vent metagenome</name>
    <dbReference type="NCBI Taxonomy" id="652676"/>
    <lineage>
        <taxon>unclassified sequences</taxon>
        <taxon>metagenomes</taxon>
        <taxon>ecological metagenomes</taxon>
    </lineage>
</organism>
<reference evidence="1" key="1">
    <citation type="submission" date="2018-06" db="EMBL/GenBank/DDBJ databases">
        <authorList>
            <person name="Zhirakovskaya E."/>
        </authorList>
    </citation>
    <scope>NUCLEOTIDE SEQUENCE</scope>
</reference>
<gene>
    <name evidence="1" type="ORF">MNBD_BACTEROID01-1451</name>
</gene>
<dbReference type="AlphaFoldDB" id="A0A3B0U0C9"/>
<dbReference type="EMBL" id="UOEP01000155">
    <property type="protein sequence ID" value="VAW21793.1"/>
    <property type="molecule type" value="Genomic_DNA"/>
</dbReference>
<dbReference type="PANTHER" id="PTHR41368:SF1">
    <property type="entry name" value="PROTEIN YGHO"/>
    <property type="match status" value="1"/>
</dbReference>
<sequence length="388" mass="46004">MKIIEVNDNRSLKAFHNVPRIIYNDDKNYVTPLRRSIEEVFNPEKNTQFRNGDANRWVLVDNNNNLYGRIAAFYNLDTASLDAQPTGGCGFFECINNQAAANRLFDVARNWLKEYGMEAMDGPINFGENFFNWGVLADGFVQQGYGMPYNKEYYKSLFEGYGFKTYYKQYTYELDITDPNLPARFWEIAAWVAKKPNYKFEHFTFSGQKKYIADFITIHEKAWKKHDNYKPIDPDDLKELIAQSKFALEEDFIWFVYHKKEPVAFFMMIPDINQILKRLNGRMNWINIIRFLNMKRNKVINRVRVLVMGVVPQFQRSGLESGIFWHLRKTLLKKPWYNEMELSWVGDFNHKMISLFEEVGGHHTKTHHTMRYLFDRNKAFERAPVISD</sequence>